<dbReference type="AlphaFoldDB" id="A0A6A6WTR7"/>
<accession>A0A6A6WTR7</accession>
<dbReference type="EMBL" id="MU002330">
    <property type="protein sequence ID" value="KAF2787343.1"/>
    <property type="molecule type" value="Genomic_DNA"/>
</dbReference>
<organism evidence="1 2">
    <name type="scientific">Melanomma pulvis-pyrius CBS 109.77</name>
    <dbReference type="NCBI Taxonomy" id="1314802"/>
    <lineage>
        <taxon>Eukaryota</taxon>
        <taxon>Fungi</taxon>
        <taxon>Dikarya</taxon>
        <taxon>Ascomycota</taxon>
        <taxon>Pezizomycotina</taxon>
        <taxon>Dothideomycetes</taxon>
        <taxon>Pleosporomycetidae</taxon>
        <taxon>Pleosporales</taxon>
        <taxon>Melanommataceae</taxon>
        <taxon>Melanomma</taxon>
    </lineage>
</organism>
<dbReference type="OrthoDB" id="4149149at2759"/>
<protein>
    <submittedName>
        <fullName evidence="1">Uncharacterized protein</fullName>
    </submittedName>
</protein>
<name>A0A6A6WTR7_9PLEO</name>
<dbReference type="Proteomes" id="UP000799757">
    <property type="component" value="Unassembled WGS sequence"/>
</dbReference>
<reference evidence="1" key="1">
    <citation type="journal article" date="2020" name="Stud. Mycol.">
        <title>101 Dothideomycetes genomes: a test case for predicting lifestyles and emergence of pathogens.</title>
        <authorList>
            <person name="Haridas S."/>
            <person name="Albert R."/>
            <person name="Binder M."/>
            <person name="Bloem J."/>
            <person name="Labutti K."/>
            <person name="Salamov A."/>
            <person name="Andreopoulos B."/>
            <person name="Baker S."/>
            <person name="Barry K."/>
            <person name="Bills G."/>
            <person name="Bluhm B."/>
            <person name="Cannon C."/>
            <person name="Castanera R."/>
            <person name="Culley D."/>
            <person name="Daum C."/>
            <person name="Ezra D."/>
            <person name="Gonzalez J."/>
            <person name="Henrissat B."/>
            <person name="Kuo A."/>
            <person name="Liang C."/>
            <person name="Lipzen A."/>
            <person name="Lutzoni F."/>
            <person name="Magnuson J."/>
            <person name="Mondo S."/>
            <person name="Nolan M."/>
            <person name="Ohm R."/>
            <person name="Pangilinan J."/>
            <person name="Park H.-J."/>
            <person name="Ramirez L."/>
            <person name="Alfaro M."/>
            <person name="Sun H."/>
            <person name="Tritt A."/>
            <person name="Yoshinaga Y."/>
            <person name="Zwiers L.-H."/>
            <person name="Turgeon B."/>
            <person name="Goodwin S."/>
            <person name="Spatafora J."/>
            <person name="Crous P."/>
            <person name="Grigoriev I."/>
        </authorList>
    </citation>
    <scope>NUCLEOTIDE SEQUENCE</scope>
    <source>
        <strain evidence="1">CBS 109.77</strain>
    </source>
</reference>
<evidence type="ECO:0000313" key="1">
    <source>
        <dbReference type="EMBL" id="KAF2787343.1"/>
    </source>
</evidence>
<proteinExistence type="predicted"/>
<sequence length="391" mass="45015">MLAMERMQDTDMRDLEREFADSIASRRTRDGDPLPGLFTLTRQMETEEEDQFDVDLTILDFLAFKATNLVFEWRSSAGTHQSDLPSALVTMTAEWRIFLKHKHSGRRLNDQAAFRSRLLQFVLLFSHRLNHEKTWTTEDSLNEIRAQNKNRGLYWQQRTSHAPALQQPFDVSSEFPLSDGALAENRHELASALDMPLDRRRWVNDVEGTPSLHCLLPLFMELTAARVNLGDWVASPEWLHLAGQFMLQAVLEEYLRNGAFGEEPFHTIFAFGCPGTQPADDDGTDVEAMRKLFCTEQDPHEQIHGWSKTRCQYINELLPQQDSTSFLQSLERAQEHFPYVDFEDAVMSFLNHLHDGVVKPDLVQVEEGKITIHGNELPEADSKEMIRRMGL</sequence>
<evidence type="ECO:0000313" key="2">
    <source>
        <dbReference type="Proteomes" id="UP000799757"/>
    </source>
</evidence>
<keyword evidence="2" id="KW-1185">Reference proteome</keyword>
<gene>
    <name evidence="1" type="ORF">K505DRAFT_379656</name>
</gene>